<keyword evidence="11" id="KW-1185">Reference proteome</keyword>
<gene>
    <name evidence="10" type="ORF">SHERM_15132</name>
</gene>
<dbReference type="PANTHER" id="PTHR31086">
    <property type="entry name" value="ALUMINUM-ACTIVATED MALATE TRANSPORTER 10"/>
    <property type="match status" value="1"/>
</dbReference>
<evidence type="ECO:0000256" key="2">
    <source>
        <dbReference type="ARBA" id="ARBA00007079"/>
    </source>
</evidence>
<accession>A0A9N7MWZ1</accession>
<feature type="transmembrane region" description="Helical" evidence="9">
    <location>
        <begin position="48"/>
        <end position="67"/>
    </location>
</feature>
<evidence type="ECO:0000256" key="4">
    <source>
        <dbReference type="ARBA" id="ARBA00022692"/>
    </source>
</evidence>
<evidence type="ECO:0000256" key="1">
    <source>
        <dbReference type="ARBA" id="ARBA00004141"/>
    </source>
</evidence>
<dbReference type="OrthoDB" id="68611at2759"/>
<organism evidence="10 11">
    <name type="scientific">Striga hermonthica</name>
    <name type="common">Purple witchweed</name>
    <name type="synonym">Buchnera hermonthica</name>
    <dbReference type="NCBI Taxonomy" id="68872"/>
    <lineage>
        <taxon>Eukaryota</taxon>
        <taxon>Viridiplantae</taxon>
        <taxon>Streptophyta</taxon>
        <taxon>Embryophyta</taxon>
        <taxon>Tracheophyta</taxon>
        <taxon>Spermatophyta</taxon>
        <taxon>Magnoliopsida</taxon>
        <taxon>eudicotyledons</taxon>
        <taxon>Gunneridae</taxon>
        <taxon>Pentapetalae</taxon>
        <taxon>asterids</taxon>
        <taxon>lamiids</taxon>
        <taxon>Lamiales</taxon>
        <taxon>Orobanchaceae</taxon>
        <taxon>Buchnereae</taxon>
        <taxon>Striga</taxon>
    </lineage>
</organism>
<dbReference type="AlphaFoldDB" id="A0A9N7MWZ1"/>
<feature type="transmembrane region" description="Helical" evidence="9">
    <location>
        <begin position="105"/>
        <end position="125"/>
    </location>
</feature>
<evidence type="ECO:0000256" key="5">
    <source>
        <dbReference type="ARBA" id="ARBA00022989"/>
    </source>
</evidence>
<protein>
    <submittedName>
        <fullName evidence="10">Aluminum-activated malate transporter 2</fullName>
    </submittedName>
</protein>
<feature type="transmembrane region" description="Helical" evidence="9">
    <location>
        <begin position="189"/>
        <end position="211"/>
    </location>
</feature>
<keyword evidence="4 9" id="KW-0812">Transmembrane</keyword>
<feature type="transmembrane region" description="Helical" evidence="9">
    <location>
        <begin position="157"/>
        <end position="177"/>
    </location>
</feature>
<evidence type="ECO:0000313" key="10">
    <source>
        <dbReference type="EMBL" id="CAA0814978.1"/>
    </source>
</evidence>
<evidence type="ECO:0000256" key="7">
    <source>
        <dbReference type="ARBA" id="ARBA00023136"/>
    </source>
</evidence>
<keyword evidence="8" id="KW-0407">Ion channel</keyword>
<sequence>MASENQENVTFLKRIGGWLKGILGRTVHAVINTAKDAKRLGEEDPRRIVHSLKVGLAITVVSLFYYFDFLYQGFGVNAMWAVMTVVVVFEFSVGATLGKGVNRGIATLLGGGLGVVAHRLASFAGEKPESIILGLSVFLIASVVTFVRFFPKMKARYDYGLLIFILTFSLISVSGYRQDEVLDTAHRRLSTVLIGGSASILICIFICPTWAGEDLHKLTAANMEKLGAFLEGFGRVYFPEPNDGNLENKMPKDEYKSVLNSKAIEDTLVNFAKWEPRHGKFRYRHPWDQYLKIGSLTRECAFKIDSLNAYLKSDVQTSLEIREKIKEPCVKMSSECSYALRELSVGIGKMTRSLTADIHVVKAKASAKRLKAQLKTGLWLDTDLLDIVPAVTVASLLIEIVSCTVKIADSVHELASMSKFKMPDAKMTKQLSLERVVSRTFIPAVTVASLLIEIVSCTVKIADSVHELASLSKFKMPNAKMTKQLSLERVVSGNFSIEGSHNVNIIVE</sequence>
<comment type="caution">
    <text evidence="10">The sequence shown here is derived from an EMBL/GenBank/DDBJ whole genome shotgun (WGS) entry which is preliminary data.</text>
</comment>
<dbReference type="GO" id="GO:0015743">
    <property type="term" value="P:malate transport"/>
    <property type="evidence" value="ECO:0007669"/>
    <property type="project" value="InterPro"/>
</dbReference>
<evidence type="ECO:0000256" key="8">
    <source>
        <dbReference type="ARBA" id="ARBA00023303"/>
    </source>
</evidence>
<name>A0A9N7MWZ1_STRHE</name>
<evidence type="ECO:0000313" key="11">
    <source>
        <dbReference type="Proteomes" id="UP001153555"/>
    </source>
</evidence>
<proteinExistence type="inferred from homology"/>
<keyword evidence="6" id="KW-0406">Ion transport</keyword>
<keyword evidence="3" id="KW-0813">Transport</keyword>
<dbReference type="GO" id="GO:0034220">
    <property type="term" value="P:monoatomic ion transmembrane transport"/>
    <property type="evidence" value="ECO:0007669"/>
    <property type="project" value="UniProtKB-KW"/>
</dbReference>
<dbReference type="InterPro" id="IPR020966">
    <property type="entry name" value="ALMT"/>
</dbReference>
<evidence type="ECO:0000256" key="6">
    <source>
        <dbReference type="ARBA" id="ARBA00023065"/>
    </source>
</evidence>
<reference evidence="10" key="1">
    <citation type="submission" date="2019-12" db="EMBL/GenBank/DDBJ databases">
        <authorList>
            <person name="Scholes J."/>
        </authorList>
    </citation>
    <scope>NUCLEOTIDE SEQUENCE</scope>
</reference>
<dbReference type="Proteomes" id="UP001153555">
    <property type="component" value="Unassembled WGS sequence"/>
</dbReference>
<comment type="similarity">
    <text evidence="2">Belongs to the aromatic acid exporter (TC 2.A.85) family.</text>
</comment>
<dbReference type="GO" id="GO:0016020">
    <property type="term" value="C:membrane"/>
    <property type="evidence" value="ECO:0007669"/>
    <property type="project" value="UniProtKB-SubCell"/>
</dbReference>
<keyword evidence="7 9" id="KW-0472">Membrane</keyword>
<feature type="transmembrane region" description="Helical" evidence="9">
    <location>
        <begin position="131"/>
        <end position="150"/>
    </location>
</feature>
<keyword evidence="5 9" id="KW-1133">Transmembrane helix</keyword>
<evidence type="ECO:0000256" key="3">
    <source>
        <dbReference type="ARBA" id="ARBA00022448"/>
    </source>
</evidence>
<dbReference type="EMBL" id="CACSLK010012233">
    <property type="protein sequence ID" value="CAA0814978.1"/>
    <property type="molecule type" value="Genomic_DNA"/>
</dbReference>
<evidence type="ECO:0000256" key="9">
    <source>
        <dbReference type="SAM" id="Phobius"/>
    </source>
</evidence>
<comment type="subcellular location">
    <subcellularLocation>
        <location evidence="1">Membrane</location>
        <topology evidence="1">Multi-pass membrane protein</topology>
    </subcellularLocation>
</comment>
<feature type="transmembrane region" description="Helical" evidence="9">
    <location>
        <begin position="79"/>
        <end position="98"/>
    </location>
</feature>
<dbReference type="Pfam" id="PF11744">
    <property type="entry name" value="ALMT"/>
    <property type="match status" value="1"/>
</dbReference>